<dbReference type="PANTHER" id="PTHR10908:SF0">
    <property type="entry name" value="SEROTONIN N-ACETYLTRANSFERASE"/>
    <property type="match status" value="1"/>
</dbReference>
<feature type="region of interest" description="Disordered" evidence="6">
    <location>
        <begin position="1"/>
        <end position="20"/>
    </location>
</feature>
<evidence type="ECO:0000259" key="7">
    <source>
        <dbReference type="PROSITE" id="PS51186"/>
    </source>
</evidence>
<dbReference type="GO" id="GO:0005085">
    <property type="term" value="F:guanyl-nucleotide exchange factor activity"/>
    <property type="evidence" value="ECO:0007669"/>
    <property type="project" value="UniProtKB-KW"/>
</dbReference>
<dbReference type="AlphaFoldDB" id="A0A2N1J903"/>
<reference evidence="8 9" key="1">
    <citation type="submission" date="2017-10" db="EMBL/GenBank/DDBJ databases">
        <title>A novel species of cold-tolerant Malassezia isolated from bats.</title>
        <authorList>
            <person name="Lorch J.M."/>
            <person name="Palmer J.M."/>
            <person name="Vanderwolf K.J."/>
            <person name="Schmidt K.Z."/>
            <person name="Verant M.L."/>
            <person name="Weller T.J."/>
            <person name="Blehert D.S."/>
        </authorList>
    </citation>
    <scope>NUCLEOTIDE SEQUENCE [LARGE SCALE GENOMIC DNA]</scope>
    <source>
        <strain evidence="8 9">NWHC:44797-103</strain>
    </source>
</reference>
<keyword evidence="2" id="KW-0344">Guanine-nucleotide releasing factor</keyword>
<evidence type="ECO:0000313" key="8">
    <source>
        <dbReference type="EMBL" id="PKI82962.1"/>
    </source>
</evidence>
<dbReference type="OrthoDB" id="30840at2759"/>
<dbReference type="GO" id="GO:0004059">
    <property type="term" value="F:aralkylamine N-acetyltransferase activity"/>
    <property type="evidence" value="ECO:0007669"/>
    <property type="project" value="TreeGrafter"/>
</dbReference>
<dbReference type="Proteomes" id="UP000232875">
    <property type="component" value="Unassembled WGS sequence"/>
</dbReference>
<dbReference type="InterPro" id="IPR007515">
    <property type="entry name" value="Mss4"/>
</dbReference>
<dbReference type="PROSITE" id="PS51796">
    <property type="entry name" value="MSS4"/>
    <property type="match status" value="1"/>
</dbReference>
<keyword evidence="5" id="KW-0012">Acyltransferase</keyword>
<evidence type="ECO:0000256" key="4">
    <source>
        <dbReference type="ARBA" id="ARBA00022927"/>
    </source>
</evidence>
<sequence>MLKQRSRTLHGSARTETMGKENANRLVQNLVFDVVKPDELRAAQAIESAFFPREEVSSLEQLIHRQQEAPQLFFGAFVPLTQPIAGPLSVTLEGRRKLIAFCSATIAPADVVRGMYATSHSHLARVVCIHDFCVESGNRRQGIGTSLMSKFLARLRAMVEKDPAAHPYEVVSVVCPYRRIPFFEHCYFRFRGASYLPKGIDPWFELRLELQNPTRQEAAFAEADIAAWKDARASCVNTRDFHPYKNAQHTSSSDDKAGSPLFLQGTKGNHDLSSSAQWGLGTYSVSPTENENSINTDQVLSELLAKGNISNGLARDLGLPATNGHDAARTNPGKPLSAIFGEAVAAKTASEDSIAALVARIVKRADNLNIARLYCPNGQCDCQIFAPETAEWVVKELGPLSDVDAEQNSGETPNLDTEEFHDRNSAPFVNAPWVGPSFDSSPGPSIGPVRGFWYVSSPMKLYNVSFSKNVRWRVPEPTMSRSSSRRESGSSSDHKRERSLRGNFSNRKNTLQPLEPLKQEANMPWSLELTPGEEVLLKFIMCPDCSCGPLGFMILPEKCSVEALAGQGYSEQGCYVAAHRLCYDL</sequence>
<evidence type="ECO:0000256" key="3">
    <source>
        <dbReference type="ARBA" id="ARBA00022679"/>
    </source>
</evidence>
<keyword evidence="4" id="KW-0653">Protein transport</keyword>
<proteinExistence type="predicted"/>
<dbReference type="PROSITE" id="PS51186">
    <property type="entry name" value="GNAT"/>
    <property type="match status" value="1"/>
</dbReference>
<dbReference type="PANTHER" id="PTHR10908">
    <property type="entry name" value="SEROTONIN N-ACETYLTRANSFERASE"/>
    <property type="match status" value="1"/>
</dbReference>
<keyword evidence="9" id="KW-1185">Reference proteome</keyword>
<accession>A0A2N1J903</accession>
<keyword evidence="1" id="KW-0813">Transport</keyword>
<dbReference type="InterPro" id="IPR011323">
    <property type="entry name" value="Mss4/transl-control_tumour"/>
</dbReference>
<dbReference type="Gene3D" id="3.40.630.30">
    <property type="match status" value="1"/>
</dbReference>
<evidence type="ECO:0000256" key="1">
    <source>
        <dbReference type="ARBA" id="ARBA00022448"/>
    </source>
</evidence>
<feature type="region of interest" description="Disordered" evidence="6">
    <location>
        <begin position="475"/>
        <end position="515"/>
    </location>
</feature>
<dbReference type="Gene3D" id="2.170.150.10">
    <property type="entry name" value="Metal Binding Protein, Guanine Nucleotide Exchange Factor, Chain A"/>
    <property type="match status" value="1"/>
</dbReference>
<dbReference type="InterPro" id="IPR000182">
    <property type="entry name" value="GNAT_dom"/>
</dbReference>
<evidence type="ECO:0000313" key="9">
    <source>
        <dbReference type="Proteomes" id="UP000232875"/>
    </source>
</evidence>
<dbReference type="InterPro" id="IPR051635">
    <property type="entry name" value="SNAT-like"/>
</dbReference>
<evidence type="ECO:0000256" key="5">
    <source>
        <dbReference type="ARBA" id="ARBA00023315"/>
    </source>
</evidence>
<dbReference type="GO" id="GO:0007264">
    <property type="term" value="P:small GTPase-mediated signal transduction"/>
    <property type="evidence" value="ECO:0007669"/>
    <property type="project" value="InterPro"/>
</dbReference>
<feature type="compositionally biased region" description="Polar residues" evidence="6">
    <location>
        <begin position="502"/>
        <end position="512"/>
    </location>
</feature>
<dbReference type="GO" id="GO:0015031">
    <property type="term" value="P:protein transport"/>
    <property type="evidence" value="ECO:0007669"/>
    <property type="project" value="UniProtKB-KW"/>
</dbReference>
<dbReference type="CDD" id="cd04301">
    <property type="entry name" value="NAT_SF"/>
    <property type="match status" value="1"/>
</dbReference>
<dbReference type="EMBL" id="KZ454993">
    <property type="protein sequence ID" value="PKI82962.1"/>
    <property type="molecule type" value="Genomic_DNA"/>
</dbReference>
<dbReference type="InterPro" id="IPR016181">
    <property type="entry name" value="Acyl_CoA_acyltransferase"/>
</dbReference>
<keyword evidence="3" id="KW-0808">Transferase</keyword>
<organism evidence="8 9">
    <name type="scientific">Malassezia vespertilionis</name>
    <dbReference type="NCBI Taxonomy" id="2020962"/>
    <lineage>
        <taxon>Eukaryota</taxon>
        <taxon>Fungi</taxon>
        <taxon>Dikarya</taxon>
        <taxon>Basidiomycota</taxon>
        <taxon>Ustilaginomycotina</taxon>
        <taxon>Malasseziomycetes</taxon>
        <taxon>Malasseziales</taxon>
        <taxon>Malasseziaceae</taxon>
        <taxon>Malassezia</taxon>
    </lineage>
</organism>
<gene>
    <name evidence="8" type="ORF">MVES_003149</name>
</gene>
<dbReference type="GO" id="GO:0005737">
    <property type="term" value="C:cytoplasm"/>
    <property type="evidence" value="ECO:0007669"/>
    <property type="project" value="TreeGrafter"/>
</dbReference>
<dbReference type="STRING" id="2020962.A0A2N1J903"/>
<dbReference type="SUPFAM" id="SSF55729">
    <property type="entry name" value="Acyl-CoA N-acyltransferases (Nat)"/>
    <property type="match status" value="1"/>
</dbReference>
<protein>
    <recommendedName>
        <fullName evidence="7">N-acetyltransferase domain-containing protein</fullName>
    </recommendedName>
</protein>
<evidence type="ECO:0000256" key="6">
    <source>
        <dbReference type="SAM" id="MobiDB-lite"/>
    </source>
</evidence>
<feature type="domain" description="N-acetyltransferase" evidence="7">
    <location>
        <begin position="30"/>
        <end position="213"/>
    </location>
</feature>
<dbReference type="SUPFAM" id="SSF51316">
    <property type="entry name" value="Mss4-like"/>
    <property type="match status" value="1"/>
</dbReference>
<name>A0A2N1J903_9BASI</name>
<dbReference type="InterPro" id="IPR011057">
    <property type="entry name" value="Mss4-like_sf"/>
</dbReference>
<feature type="compositionally biased region" description="Basic and acidic residues" evidence="6">
    <location>
        <begin position="484"/>
        <end position="500"/>
    </location>
</feature>
<evidence type="ECO:0000256" key="2">
    <source>
        <dbReference type="ARBA" id="ARBA00022658"/>
    </source>
</evidence>